<dbReference type="Proteomes" id="UP000294530">
    <property type="component" value="Unassembled WGS sequence"/>
</dbReference>
<dbReference type="GeneID" id="94346287"/>
<gene>
    <name evidence="1" type="ORF">CCR75_002519</name>
</gene>
<reference evidence="1 2" key="1">
    <citation type="journal article" date="2021" name="Genome Biol.">
        <title>AFLAP: assembly-free linkage analysis pipeline using k-mers from genome sequencing data.</title>
        <authorList>
            <person name="Fletcher K."/>
            <person name="Zhang L."/>
            <person name="Gil J."/>
            <person name="Han R."/>
            <person name="Cavanaugh K."/>
            <person name="Michelmore R."/>
        </authorList>
    </citation>
    <scope>NUCLEOTIDE SEQUENCE [LARGE SCALE GENOMIC DNA]</scope>
    <source>
        <strain evidence="1 2">SF5</strain>
    </source>
</reference>
<name>A0A976IJ40_BRELC</name>
<sequence>MVAKVRIVSDHAKGTSEKVPGNRGRRIETQINQAVGDLVLCVSKLLVGSTACQQEDWTPDHRIECKQLVQLKHLGLRSDQVADVLLLGRVLRRPNRAGLHASELVWYQEDMDDQELLLLAVLAQKIKLVDGKESFH</sequence>
<dbReference type="OrthoDB" id="167009at2759"/>
<evidence type="ECO:0000313" key="1">
    <source>
        <dbReference type="EMBL" id="TDH72712.1"/>
    </source>
</evidence>
<organism evidence="1 2">
    <name type="scientific">Bremia lactucae</name>
    <name type="common">Lettuce downy mildew</name>
    <dbReference type="NCBI Taxonomy" id="4779"/>
    <lineage>
        <taxon>Eukaryota</taxon>
        <taxon>Sar</taxon>
        <taxon>Stramenopiles</taxon>
        <taxon>Oomycota</taxon>
        <taxon>Peronosporomycetes</taxon>
        <taxon>Peronosporales</taxon>
        <taxon>Peronosporaceae</taxon>
        <taxon>Bremia</taxon>
    </lineage>
</organism>
<proteinExistence type="predicted"/>
<accession>A0A976IJ40</accession>
<dbReference type="KEGG" id="blac:94346287"/>
<dbReference type="EMBL" id="SHOA02000012">
    <property type="protein sequence ID" value="TDH72712.1"/>
    <property type="molecule type" value="Genomic_DNA"/>
</dbReference>
<evidence type="ECO:0000313" key="2">
    <source>
        <dbReference type="Proteomes" id="UP000294530"/>
    </source>
</evidence>
<protein>
    <submittedName>
        <fullName evidence="1">Uncharacterized protein</fullName>
    </submittedName>
</protein>
<dbReference type="AlphaFoldDB" id="A0A976IJ40"/>
<keyword evidence="2" id="KW-1185">Reference proteome</keyword>
<comment type="caution">
    <text evidence="1">The sequence shown here is derived from an EMBL/GenBank/DDBJ whole genome shotgun (WGS) entry which is preliminary data.</text>
</comment>
<dbReference type="RefSeq" id="XP_067822211.1">
    <property type="nucleotide sequence ID" value="XM_067960616.1"/>
</dbReference>